<evidence type="ECO:0000256" key="7">
    <source>
        <dbReference type="SAM" id="MobiDB-lite"/>
    </source>
</evidence>
<dbReference type="AlphaFoldDB" id="A0A6A6STT2"/>
<keyword evidence="2" id="KW-0677">Repeat</keyword>
<dbReference type="InterPro" id="IPR013087">
    <property type="entry name" value="Znf_C2H2_type"/>
</dbReference>
<dbReference type="Gene3D" id="3.30.160.60">
    <property type="entry name" value="Classic Zinc Finger"/>
    <property type="match status" value="2"/>
</dbReference>
<dbReference type="PANTHER" id="PTHR24393:SF34">
    <property type="entry name" value="PR_SET DOMAIN 13"/>
    <property type="match status" value="1"/>
</dbReference>
<dbReference type="Pfam" id="PF12874">
    <property type="entry name" value="zf-met"/>
    <property type="match status" value="1"/>
</dbReference>
<evidence type="ECO:0000256" key="4">
    <source>
        <dbReference type="ARBA" id="ARBA00022833"/>
    </source>
</evidence>
<keyword evidence="3 6" id="KW-0863">Zinc-finger</keyword>
<evidence type="ECO:0000313" key="10">
    <source>
        <dbReference type="Proteomes" id="UP000799324"/>
    </source>
</evidence>
<evidence type="ECO:0000259" key="8">
    <source>
        <dbReference type="PROSITE" id="PS50157"/>
    </source>
</evidence>
<dbReference type="GO" id="GO:0000978">
    <property type="term" value="F:RNA polymerase II cis-regulatory region sequence-specific DNA binding"/>
    <property type="evidence" value="ECO:0007669"/>
    <property type="project" value="TreeGrafter"/>
</dbReference>
<feature type="domain" description="C2H2-type" evidence="8">
    <location>
        <begin position="151"/>
        <end position="180"/>
    </location>
</feature>
<evidence type="ECO:0000313" key="9">
    <source>
        <dbReference type="EMBL" id="KAF2649858.1"/>
    </source>
</evidence>
<protein>
    <recommendedName>
        <fullName evidence="8">C2H2-type domain-containing protein</fullName>
    </recommendedName>
</protein>
<keyword evidence="5" id="KW-0539">Nucleus</keyword>
<sequence length="249" mass="27833">MVDNTGKSWKECAFGPVPLDAKHNIPYTNDASVPTEGICNFEYQPFASIDDDIAATIPLQEPHPSNLLRISQLDDVAFGQPFPLESSFVTENDVQQQFQISDISLSSSDFSPTSAVSGLPASPAGSDDSTVPFRSESSRPKIQINREAQHLHCSHCGKLFTNELRRTRHLLSHRHAAHKSLHCGSCKRSFTCEKDLRRHQDTSKSCAGTKSRQFVCACDKRFSRKDSLQRHLKNSKCRTIEHRTSANIH</sequence>
<dbReference type="EMBL" id="MU004476">
    <property type="protein sequence ID" value="KAF2649858.1"/>
    <property type="molecule type" value="Genomic_DNA"/>
</dbReference>
<evidence type="ECO:0000256" key="1">
    <source>
        <dbReference type="ARBA" id="ARBA00022723"/>
    </source>
</evidence>
<evidence type="ECO:0000256" key="2">
    <source>
        <dbReference type="ARBA" id="ARBA00022737"/>
    </source>
</evidence>
<evidence type="ECO:0000256" key="6">
    <source>
        <dbReference type="PROSITE-ProRule" id="PRU00042"/>
    </source>
</evidence>
<reference evidence="9" key="1">
    <citation type="journal article" date="2020" name="Stud. Mycol.">
        <title>101 Dothideomycetes genomes: a test case for predicting lifestyles and emergence of pathogens.</title>
        <authorList>
            <person name="Haridas S."/>
            <person name="Albert R."/>
            <person name="Binder M."/>
            <person name="Bloem J."/>
            <person name="Labutti K."/>
            <person name="Salamov A."/>
            <person name="Andreopoulos B."/>
            <person name="Baker S."/>
            <person name="Barry K."/>
            <person name="Bills G."/>
            <person name="Bluhm B."/>
            <person name="Cannon C."/>
            <person name="Castanera R."/>
            <person name="Culley D."/>
            <person name="Daum C."/>
            <person name="Ezra D."/>
            <person name="Gonzalez J."/>
            <person name="Henrissat B."/>
            <person name="Kuo A."/>
            <person name="Liang C."/>
            <person name="Lipzen A."/>
            <person name="Lutzoni F."/>
            <person name="Magnuson J."/>
            <person name="Mondo S."/>
            <person name="Nolan M."/>
            <person name="Ohm R."/>
            <person name="Pangilinan J."/>
            <person name="Park H.-J."/>
            <person name="Ramirez L."/>
            <person name="Alfaro M."/>
            <person name="Sun H."/>
            <person name="Tritt A."/>
            <person name="Yoshinaga Y."/>
            <person name="Zwiers L.-H."/>
            <person name="Turgeon B."/>
            <person name="Goodwin S."/>
            <person name="Spatafora J."/>
            <person name="Crous P."/>
            <person name="Grigoriev I."/>
        </authorList>
    </citation>
    <scope>NUCLEOTIDE SEQUENCE</scope>
    <source>
        <strain evidence="9">CBS 122681</strain>
    </source>
</reference>
<dbReference type="PROSITE" id="PS00028">
    <property type="entry name" value="ZINC_FINGER_C2H2_1"/>
    <property type="match status" value="1"/>
</dbReference>
<name>A0A6A6STT2_9PLEO</name>
<organism evidence="9 10">
    <name type="scientific">Lophiostoma macrostomum CBS 122681</name>
    <dbReference type="NCBI Taxonomy" id="1314788"/>
    <lineage>
        <taxon>Eukaryota</taxon>
        <taxon>Fungi</taxon>
        <taxon>Dikarya</taxon>
        <taxon>Ascomycota</taxon>
        <taxon>Pezizomycotina</taxon>
        <taxon>Dothideomycetes</taxon>
        <taxon>Pleosporomycetidae</taxon>
        <taxon>Pleosporales</taxon>
        <taxon>Lophiostomataceae</taxon>
        <taxon>Lophiostoma</taxon>
    </lineage>
</organism>
<dbReference type="Proteomes" id="UP000799324">
    <property type="component" value="Unassembled WGS sequence"/>
</dbReference>
<proteinExistence type="predicted"/>
<keyword evidence="4" id="KW-0862">Zinc</keyword>
<dbReference type="GO" id="GO:0008270">
    <property type="term" value="F:zinc ion binding"/>
    <property type="evidence" value="ECO:0007669"/>
    <property type="project" value="UniProtKB-KW"/>
</dbReference>
<feature type="region of interest" description="Disordered" evidence="7">
    <location>
        <begin position="114"/>
        <end position="138"/>
    </location>
</feature>
<dbReference type="PANTHER" id="PTHR24393">
    <property type="entry name" value="ZINC FINGER PROTEIN"/>
    <property type="match status" value="1"/>
</dbReference>
<evidence type="ECO:0000256" key="3">
    <source>
        <dbReference type="ARBA" id="ARBA00022771"/>
    </source>
</evidence>
<dbReference type="OrthoDB" id="6077919at2759"/>
<keyword evidence="1" id="KW-0479">Metal-binding</keyword>
<keyword evidence="10" id="KW-1185">Reference proteome</keyword>
<dbReference type="PROSITE" id="PS50157">
    <property type="entry name" value="ZINC_FINGER_C2H2_2"/>
    <property type="match status" value="1"/>
</dbReference>
<dbReference type="GO" id="GO:0005634">
    <property type="term" value="C:nucleus"/>
    <property type="evidence" value="ECO:0007669"/>
    <property type="project" value="TreeGrafter"/>
</dbReference>
<evidence type="ECO:0000256" key="5">
    <source>
        <dbReference type="ARBA" id="ARBA00023242"/>
    </source>
</evidence>
<dbReference type="GO" id="GO:0001228">
    <property type="term" value="F:DNA-binding transcription activator activity, RNA polymerase II-specific"/>
    <property type="evidence" value="ECO:0007669"/>
    <property type="project" value="TreeGrafter"/>
</dbReference>
<accession>A0A6A6STT2</accession>
<gene>
    <name evidence="9" type="ORF">K491DRAFT_160608</name>
</gene>